<dbReference type="AlphaFoldDB" id="A0A2T9Z117"/>
<dbReference type="Proteomes" id="UP000245609">
    <property type="component" value="Unassembled WGS sequence"/>
</dbReference>
<accession>A0A2T9Z117</accession>
<protein>
    <recommendedName>
        <fullName evidence="6">Core domain-containing protein</fullName>
    </recommendedName>
</protein>
<organism evidence="7 8">
    <name type="scientific">Smittium megazygosporum</name>
    <dbReference type="NCBI Taxonomy" id="133381"/>
    <lineage>
        <taxon>Eukaryota</taxon>
        <taxon>Fungi</taxon>
        <taxon>Fungi incertae sedis</taxon>
        <taxon>Zoopagomycota</taxon>
        <taxon>Kickxellomycotina</taxon>
        <taxon>Harpellomycetes</taxon>
        <taxon>Harpellales</taxon>
        <taxon>Legeriomycetaceae</taxon>
        <taxon>Smittium</taxon>
    </lineage>
</organism>
<evidence type="ECO:0000256" key="2">
    <source>
        <dbReference type="ARBA" id="ARBA00006718"/>
    </source>
</evidence>
<evidence type="ECO:0000313" key="7">
    <source>
        <dbReference type="EMBL" id="PVU98295.1"/>
    </source>
</evidence>
<comment type="similarity">
    <text evidence="2">Belongs to the HesB/IscA family.</text>
</comment>
<keyword evidence="3" id="KW-0479">Metal-binding</keyword>
<feature type="domain" description="Core" evidence="6">
    <location>
        <begin position="62"/>
        <end position="163"/>
    </location>
</feature>
<dbReference type="STRING" id="133381.A0A2T9Z117"/>
<keyword evidence="4" id="KW-0408">Iron</keyword>
<dbReference type="Gene3D" id="2.60.300.12">
    <property type="entry name" value="HesB-like domain"/>
    <property type="match status" value="1"/>
</dbReference>
<evidence type="ECO:0000256" key="3">
    <source>
        <dbReference type="ARBA" id="ARBA00022723"/>
    </source>
</evidence>
<sequence>MNFPGKLLMISRQFTKQKHCLRPLYIKGQFSTLQSNYKSKAASAFTNQDYKLDDYFSSDKNQLILTPSAISRLKDISQSEGKTQYLRVLVESGGCYGFQYKMDLTSEPQPDDVILSKDGAKVVVDKLSLSLISGATVDWVDDLIGHSFKIVANPQSSGGCGCGASFDIKL</sequence>
<dbReference type="GO" id="GO:0120510">
    <property type="term" value="C:mitochondrial [4Fe-4S] assembly complex"/>
    <property type="evidence" value="ECO:0007669"/>
    <property type="project" value="UniProtKB-ARBA"/>
</dbReference>
<dbReference type="PANTHER" id="PTHR43011:SF1">
    <property type="entry name" value="IRON-SULFUR CLUSTER ASSEMBLY 2 HOMOLOG, MITOCHONDRIAL"/>
    <property type="match status" value="1"/>
</dbReference>
<dbReference type="OrthoDB" id="1938621at2759"/>
<keyword evidence="8" id="KW-1185">Reference proteome</keyword>
<dbReference type="FunFam" id="2.60.300.12:FF:000006">
    <property type="entry name" value="Iron-sulfur cluster assembly 2 mitochondrial"/>
    <property type="match status" value="1"/>
</dbReference>
<dbReference type="PANTHER" id="PTHR43011">
    <property type="entry name" value="IRON-SULFUR CLUSTER ASSEMBLY 2 HOMOLOG, MITOCHONDRIAL"/>
    <property type="match status" value="1"/>
</dbReference>
<proteinExistence type="inferred from homology"/>
<dbReference type="GO" id="GO:0005506">
    <property type="term" value="F:iron ion binding"/>
    <property type="evidence" value="ECO:0007669"/>
    <property type="project" value="TreeGrafter"/>
</dbReference>
<keyword evidence="5" id="KW-0496">Mitochondrion</keyword>
<evidence type="ECO:0000256" key="5">
    <source>
        <dbReference type="ARBA" id="ARBA00023128"/>
    </source>
</evidence>
<dbReference type="InterPro" id="IPR016092">
    <property type="entry name" value="ATAP"/>
</dbReference>
<evidence type="ECO:0000259" key="6">
    <source>
        <dbReference type="Pfam" id="PF01521"/>
    </source>
</evidence>
<name>A0A2T9Z117_9FUNG</name>
<dbReference type="GO" id="GO:0016226">
    <property type="term" value="P:iron-sulfur cluster assembly"/>
    <property type="evidence" value="ECO:0007669"/>
    <property type="project" value="InterPro"/>
</dbReference>
<evidence type="ECO:0000256" key="1">
    <source>
        <dbReference type="ARBA" id="ARBA00004173"/>
    </source>
</evidence>
<dbReference type="SUPFAM" id="SSF89360">
    <property type="entry name" value="HesB-like domain"/>
    <property type="match status" value="1"/>
</dbReference>
<gene>
    <name evidence="7" type="ORF">BB560_005697</name>
</gene>
<dbReference type="EMBL" id="MBFS01002392">
    <property type="protein sequence ID" value="PVU98295.1"/>
    <property type="molecule type" value="Genomic_DNA"/>
</dbReference>
<evidence type="ECO:0000313" key="8">
    <source>
        <dbReference type="Proteomes" id="UP000245609"/>
    </source>
</evidence>
<dbReference type="GO" id="GO:0051539">
    <property type="term" value="F:4 iron, 4 sulfur cluster binding"/>
    <property type="evidence" value="ECO:0007669"/>
    <property type="project" value="TreeGrafter"/>
</dbReference>
<dbReference type="InterPro" id="IPR035903">
    <property type="entry name" value="HesB-like_dom_sf"/>
</dbReference>
<comment type="subcellular location">
    <subcellularLocation>
        <location evidence="1">Mitochondrion</location>
    </subcellularLocation>
</comment>
<dbReference type="NCBIfam" id="TIGR00049">
    <property type="entry name" value="iron-sulfur cluster assembly accessory protein"/>
    <property type="match status" value="1"/>
</dbReference>
<evidence type="ECO:0000256" key="4">
    <source>
        <dbReference type="ARBA" id="ARBA00023004"/>
    </source>
</evidence>
<dbReference type="Pfam" id="PF01521">
    <property type="entry name" value="Fe-S_biosyn"/>
    <property type="match status" value="1"/>
</dbReference>
<dbReference type="GO" id="GO:0051537">
    <property type="term" value="F:2 iron, 2 sulfur cluster binding"/>
    <property type="evidence" value="ECO:0007669"/>
    <property type="project" value="TreeGrafter"/>
</dbReference>
<comment type="caution">
    <text evidence="7">The sequence shown here is derived from an EMBL/GenBank/DDBJ whole genome shotgun (WGS) entry which is preliminary data.</text>
</comment>
<reference evidence="7 8" key="1">
    <citation type="journal article" date="2018" name="MBio">
        <title>Comparative Genomics Reveals the Core Gene Toolbox for the Fungus-Insect Symbiosis.</title>
        <authorList>
            <person name="Wang Y."/>
            <person name="Stata M."/>
            <person name="Wang W."/>
            <person name="Stajich J.E."/>
            <person name="White M.M."/>
            <person name="Moncalvo J.M."/>
        </authorList>
    </citation>
    <scope>NUCLEOTIDE SEQUENCE [LARGE SCALE GENOMIC DNA]</scope>
    <source>
        <strain evidence="7 8">SC-DP-2</strain>
    </source>
</reference>
<dbReference type="InterPro" id="IPR000361">
    <property type="entry name" value="ATAP_core_dom"/>
</dbReference>